<dbReference type="InterPro" id="IPR011761">
    <property type="entry name" value="ATP-grasp"/>
</dbReference>
<dbReference type="InterPro" id="IPR040570">
    <property type="entry name" value="LAL_C2"/>
</dbReference>
<accession>A0ABW4SHN1</accession>
<evidence type="ECO:0000313" key="7">
    <source>
        <dbReference type="Proteomes" id="UP001597218"/>
    </source>
</evidence>
<feature type="domain" description="ATP-grasp" evidence="5">
    <location>
        <begin position="119"/>
        <end position="313"/>
    </location>
</feature>
<evidence type="ECO:0000256" key="2">
    <source>
        <dbReference type="ARBA" id="ARBA00022741"/>
    </source>
</evidence>
<proteinExistence type="predicted"/>
<sequence>MGYLKTIIFINTNKSGSSRDAIHSAEQLGYFTVVFTNNEKQLRQREEYTNVHEMISVDTTSITDMRNVIDALKSRGMDIKIIISFIDSNVHIASILCDEFCRNIASSKAIEIMENKEKTRTFFQNQQYTPKFHIIQAGQKPSFKKIRSELVFPVIAKSPKSTGSKDVLFATGKKQLKKQIAKLRKRDPNETIIIEEYIVGDQYLVEAIVSDSAVQIAAIIKQEITHDKRFIITGYGVLLEIPTELKVGLEEVLHSVTSQLGIQYGSLHLELRLSTKGWKLIEVNPRISGGAMNKMIQAAFGYNLVEETLKLYLGDTPSIQNKYEKDVFTQYIVVSKKGVLEKVTGKGRALKSPGVLEVFVKTKKGTNLTPPLSMGHRYAYVIATGDSMEEAQLNAKNGANEIIFHIKDEEE</sequence>
<keyword evidence="7" id="KW-1185">Reference proteome</keyword>
<dbReference type="Pfam" id="PF18603">
    <property type="entry name" value="LAL_C2"/>
    <property type="match status" value="1"/>
</dbReference>
<dbReference type="EMBL" id="JBHUGI010000024">
    <property type="protein sequence ID" value="MFD1928077.1"/>
    <property type="molecule type" value="Genomic_DNA"/>
</dbReference>
<dbReference type="InterPro" id="IPR052032">
    <property type="entry name" value="ATP-dep_AA_Ligase"/>
</dbReference>
<dbReference type="RefSeq" id="WP_381537109.1">
    <property type="nucleotide sequence ID" value="NZ_JBHUGI010000024.1"/>
</dbReference>
<evidence type="ECO:0000313" key="6">
    <source>
        <dbReference type="EMBL" id="MFD1928077.1"/>
    </source>
</evidence>
<keyword evidence="3 4" id="KW-0067">ATP-binding</keyword>
<dbReference type="Proteomes" id="UP001597218">
    <property type="component" value="Unassembled WGS sequence"/>
</dbReference>
<comment type="caution">
    <text evidence="6">The sequence shown here is derived from an EMBL/GenBank/DDBJ whole genome shotgun (WGS) entry which is preliminary data.</text>
</comment>
<keyword evidence="1" id="KW-0436">Ligase</keyword>
<evidence type="ECO:0000256" key="4">
    <source>
        <dbReference type="PROSITE-ProRule" id="PRU00409"/>
    </source>
</evidence>
<organism evidence="6 7">
    <name type="scientific">Sporosarcina siberiensis</name>
    <dbReference type="NCBI Taxonomy" id="1365606"/>
    <lineage>
        <taxon>Bacteria</taxon>
        <taxon>Bacillati</taxon>
        <taxon>Bacillota</taxon>
        <taxon>Bacilli</taxon>
        <taxon>Bacillales</taxon>
        <taxon>Caryophanaceae</taxon>
        <taxon>Sporosarcina</taxon>
    </lineage>
</organism>
<dbReference type="PANTHER" id="PTHR43585:SF2">
    <property type="entry name" value="ATP-GRASP ENZYME FSQD"/>
    <property type="match status" value="1"/>
</dbReference>
<reference evidence="7" key="1">
    <citation type="journal article" date="2019" name="Int. J. Syst. Evol. Microbiol.">
        <title>The Global Catalogue of Microorganisms (GCM) 10K type strain sequencing project: providing services to taxonomists for standard genome sequencing and annotation.</title>
        <authorList>
            <consortium name="The Broad Institute Genomics Platform"/>
            <consortium name="The Broad Institute Genome Sequencing Center for Infectious Disease"/>
            <person name="Wu L."/>
            <person name="Ma J."/>
        </authorList>
    </citation>
    <scope>NUCLEOTIDE SEQUENCE [LARGE SCALE GENOMIC DNA]</scope>
    <source>
        <strain evidence="7">CGMCC 4.7177</strain>
    </source>
</reference>
<dbReference type="Pfam" id="PF13535">
    <property type="entry name" value="ATP-grasp_4"/>
    <property type="match status" value="1"/>
</dbReference>
<name>A0ABW4SHN1_9BACL</name>
<evidence type="ECO:0000256" key="1">
    <source>
        <dbReference type="ARBA" id="ARBA00022598"/>
    </source>
</evidence>
<protein>
    <submittedName>
        <fullName evidence="6">ATP-grasp domain-containing protein</fullName>
    </submittedName>
</protein>
<evidence type="ECO:0000259" key="5">
    <source>
        <dbReference type="PROSITE" id="PS50975"/>
    </source>
</evidence>
<evidence type="ECO:0000256" key="3">
    <source>
        <dbReference type="ARBA" id="ARBA00022840"/>
    </source>
</evidence>
<dbReference type="Gene3D" id="3.30.470.20">
    <property type="entry name" value="ATP-grasp fold, B domain"/>
    <property type="match status" value="1"/>
</dbReference>
<dbReference type="PROSITE" id="PS50975">
    <property type="entry name" value="ATP_GRASP"/>
    <property type="match status" value="1"/>
</dbReference>
<gene>
    <name evidence="6" type="ORF">ACFSFY_08400</name>
</gene>
<keyword evidence="2 4" id="KW-0547">Nucleotide-binding</keyword>
<dbReference type="SUPFAM" id="SSF56059">
    <property type="entry name" value="Glutathione synthetase ATP-binding domain-like"/>
    <property type="match status" value="1"/>
</dbReference>
<dbReference type="PANTHER" id="PTHR43585">
    <property type="entry name" value="FUMIPYRROLE BIOSYNTHESIS PROTEIN C"/>
    <property type="match status" value="1"/>
</dbReference>